<name>A0A058Z9D2_FONAL</name>
<dbReference type="GeneID" id="20526591"/>
<proteinExistence type="predicted"/>
<evidence type="ECO:0000313" key="1">
    <source>
        <dbReference type="EMBL" id="KCV70919.1"/>
    </source>
</evidence>
<evidence type="ECO:0000313" key="2">
    <source>
        <dbReference type="Proteomes" id="UP000030693"/>
    </source>
</evidence>
<organism evidence="1">
    <name type="scientific">Fonticula alba</name>
    <name type="common">Slime mold</name>
    <dbReference type="NCBI Taxonomy" id="691883"/>
    <lineage>
        <taxon>Eukaryota</taxon>
        <taxon>Rotosphaerida</taxon>
        <taxon>Fonticulaceae</taxon>
        <taxon>Fonticula</taxon>
    </lineage>
</organism>
<protein>
    <submittedName>
        <fullName evidence="1">Uncharacterized protein</fullName>
    </submittedName>
</protein>
<keyword evidence="2" id="KW-1185">Reference proteome</keyword>
<sequence length="160" mass="16967">MNARHPLASLQPTDRPVRLHLFVDHIAASAWAVGGPPGGTSDASAYLDPVETQAVEFVVGDASGSLPLLVTNPESIAILGQLVGRWVNLCQVQVRVFRRRLQLVATDQTTIDAGPEGRGLPAPGPIDAETDDIPLADASPDVPFSVGPMLSAEWLSSTRW</sequence>
<reference evidence="1" key="1">
    <citation type="submission" date="2013-04" db="EMBL/GenBank/DDBJ databases">
        <title>The Genome Sequence of Fonticula alba ATCC 38817.</title>
        <authorList>
            <consortium name="The Broad Institute Genomics Platform"/>
            <person name="Russ C."/>
            <person name="Cuomo C."/>
            <person name="Burger G."/>
            <person name="Gray M.W."/>
            <person name="Holland P.W.H."/>
            <person name="King N."/>
            <person name="Lang F.B.F."/>
            <person name="Roger A.J."/>
            <person name="Ruiz-Trillo I."/>
            <person name="Brown M."/>
            <person name="Walker B."/>
            <person name="Young S."/>
            <person name="Zeng Q."/>
            <person name="Gargeya S."/>
            <person name="Fitzgerald M."/>
            <person name="Haas B."/>
            <person name="Abouelleil A."/>
            <person name="Allen A.W."/>
            <person name="Alvarado L."/>
            <person name="Arachchi H.M."/>
            <person name="Berlin A.M."/>
            <person name="Chapman S.B."/>
            <person name="Gainer-Dewar J."/>
            <person name="Goldberg J."/>
            <person name="Griggs A."/>
            <person name="Gujja S."/>
            <person name="Hansen M."/>
            <person name="Howarth C."/>
            <person name="Imamovic A."/>
            <person name="Ireland A."/>
            <person name="Larimer J."/>
            <person name="McCowan C."/>
            <person name="Murphy C."/>
            <person name="Pearson M."/>
            <person name="Poon T.W."/>
            <person name="Priest M."/>
            <person name="Roberts A."/>
            <person name="Saif S."/>
            <person name="Shea T."/>
            <person name="Sisk P."/>
            <person name="Sykes S."/>
            <person name="Wortman J."/>
            <person name="Nusbaum C."/>
            <person name="Birren B."/>
        </authorList>
    </citation>
    <scope>NUCLEOTIDE SEQUENCE [LARGE SCALE GENOMIC DNA]</scope>
    <source>
        <strain evidence="1">ATCC 38817</strain>
    </source>
</reference>
<dbReference type="Proteomes" id="UP000030693">
    <property type="component" value="Unassembled WGS sequence"/>
</dbReference>
<dbReference type="AlphaFoldDB" id="A0A058Z9D2"/>
<accession>A0A058Z9D2</accession>
<dbReference type="RefSeq" id="XP_009494042.1">
    <property type="nucleotide sequence ID" value="XM_009495767.1"/>
</dbReference>
<gene>
    <name evidence="1" type="ORF">H696_01866</name>
</gene>
<dbReference type="EMBL" id="KB932203">
    <property type="protein sequence ID" value="KCV70919.1"/>
    <property type="molecule type" value="Genomic_DNA"/>
</dbReference>